<feature type="binding site" evidence="16">
    <location>
        <position position="57"/>
    </location>
    <ligand>
        <name>substrate</name>
    </ligand>
</feature>
<dbReference type="NCBIfam" id="TIGR00573">
    <property type="entry name" value="dnaq"/>
    <property type="match status" value="1"/>
</dbReference>
<feature type="binding site" evidence="16">
    <location>
        <position position="7"/>
    </location>
    <ligand>
        <name>substrate</name>
    </ligand>
</feature>
<keyword evidence="10 18" id="KW-0269">Exonuclease</keyword>
<evidence type="ECO:0000256" key="5">
    <source>
        <dbReference type="ARBA" id="ARBA00022695"/>
    </source>
</evidence>
<reference evidence="20 21" key="1">
    <citation type="submission" date="2014-06" db="EMBL/GenBank/DDBJ databases">
        <authorList>
            <person name="Urmite Genomes Urmite Genomes"/>
        </authorList>
    </citation>
    <scope>NUCLEOTIDE SEQUENCE [LARGE SCALE GENOMIC DNA]</scope>
</reference>
<evidence type="ECO:0000256" key="17">
    <source>
        <dbReference type="PIRSR" id="PIRSR606309-3"/>
    </source>
</evidence>
<dbReference type="NCBIfam" id="TIGR01406">
    <property type="entry name" value="dnaQ_proteo"/>
    <property type="match status" value="1"/>
</dbReference>
<dbReference type="STRING" id="1034943.BN59_03575"/>
<keyword evidence="9 18" id="KW-0378">Hydrolase</keyword>
<dbReference type="OrthoDB" id="9804290at2"/>
<evidence type="ECO:0000259" key="19">
    <source>
        <dbReference type="SMART" id="SM00479"/>
    </source>
</evidence>
<evidence type="ECO:0000256" key="16">
    <source>
        <dbReference type="PIRSR" id="PIRSR606309-2"/>
    </source>
</evidence>
<keyword evidence="21" id="KW-1185">Reference proteome</keyword>
<comment type="function">
    <text evidence="18">DNA polymerase III is a complex, multichain enzyme responsible for most of the replicative synthesis in bacteria. The epsilon subunit contain the editing function and is a proofreading 3'-5' exonuclease.</text>
</comment>
<comment type="catalytic activity">
    <reaction evidence="14 18">
        <text>DNA(n) + a 2'-deoxyribonucleoside 5'-triphosphate = DNA(n+1) + diphosphate</text>
        <dbReference type="Rhea" id="RHEA:22508"/>
        <dbReference type="Rhea" id="RHEA-COMP:17339"/>
        <dbReference type="Rhea" id="RHEA-COMP:17340"/>
        <dbReference type="ChEBI" id="CHEBI:33019"/>
        <dbReference type="ChEBI" id="CHEBI:61560"/>
        <dbReference type="ChEBI" id="CHEBI:173112"/>
        <dbReference type="EC" id="2.7.7.7"/>
    </reaction>
</comment>
<keyword evidence="7 18" id="KW-0540">Nuclease</keyword>
<evidence type="ECO:0000256" key="18">
    <source>
        <dbReference type="RuleBase" id="RU364087"/>
    </source>
</evidence>
<protein>
    <recommendedName>
        <fullName evidence="3 18">DNA polymerase III subunit epsilon</fullName>
        <ecNumber evidence="2 18">2.7.7.7</ecNumber>
    </recommendedName>
</protein>
<evidence type="ECO:0000256" key="2">
    <source>
        <dbReference type="ARBA" id="ARBA00012417"/>
    </source>
</evidence>
<feature type="binding site" evidence="16">
    <location>
        <position position="9"/>
    </location>
    <ligand>
        <name>substrate</name>
    </ligand>
</feature>
<dbReference type="GO" id="GO:0045004">
    <property type="term" value="P:DNA replication proofreading"/>
    <property type="evidence" value="ECO:0007669"/>
    <property type="project" value="TreeGrafter"/>
</dbReference>
<dbReference type="SUPFAM" id="SSF53098">
    <property type="entry name" value="Ribonuclease H-like"/>
    <property type="match status" value="1"/>
</dbReference>
<dbReference type="GO" id="GO:0003887">
    <property type="term" value="F:DNA-directed DNA polymerase activity"/>
    <property type="evidence" value="ECO:0007669"/>
    <property type="project" value="UniProtKB-KW"/>
</dbReference>
<evidence type="ECO:0000256" key="14">
    <source>
        <dbReference type="ARBA" id="ARBA00049244"/>
    </source>
</evidence>
<evidence type="ECO:0000256" key="8">
    <source>
        <dbReference type="ARBA" id="ARBA00022723"/>
    </source>
</evidence>
<comment type="subunit">
    <text evidence="18">DNA polymerase III contains a core (composed of alpha, epsilon and theta chains) that associates with a tau subunit. This core dimerizes to form the POLIII' complex. PolIII' associates with the gamma complex (composed of gamma, delta, delta', psi and chi chains) and with the beta chain to form the complete DNA polymerase III complex.</text>
</comment>
<evidence type="ECO:0000256" key="13">
    <source>
        <dbReference type="ARBA" id="ARBA00023211"/>
    </source>
</evidence>
<feature type="active site" description="Proton acceptor" evidence="15">
    <location>
        <position position="152"/>
    </location>
</feature>
<keyword evidence="5 18" id="KW-0548">Nucleotidyltransferase</keyword>
<feature type="domain" description="Exonuclease" evidence="19">
    <location>
        <begin position="2"/>
        <end position="174"/>
    </location>
</feature>
<feature type="binding site" evidence="17">
    <location>
        <position position="9"/>
    </location>
    <ligand>
        <name>a divalent metal cation</name>
        <dbReference type="ChEBI" id="CHEBI:60240"/>
        <label>1</label>
        <note>catalytic</note>
    </ligand>
</feature>
<feature type="binding site" evidence="16">
    <location>
        <position position="157"/>
    </location>
    <ligand>
        <name>substrate</name>
    </ligand>
</feature>
<dbReference type="InterPro" id="IPR006054">
    <property type="entry name" value="DnaQ"/>
</dbReference>
<dbReference type="InterPro" id="IPR036397">
    <property type="entry name" value="RNaseH_sf"/>
</dbReference>
<dbReference type="CDD" id="cd06131">
    <property type="entry name" value="DNA_pol_III_epsilon_Ecoli_like"/>
    <property type="match status" value="1"/>
</dbReference>
<comment type="cofactor">
    <cofactor evidence="17">
        <name>Mg(2+)</name>
        <dbReference type="ChEBI" id="CHEBI:18420"/>
    </cofactor>
    <cofactor evidence="17">
        <name>Mn(2+)</name>
        <dbReference type="ChEBI" id="CHEBI:29035"/>
    </cofactor>
    <text evidence="17">Binds 2 divalent metal cations. Magnesium or manganese.</text>
</comment>
<feature type="binding site" evidence="17">
    <location>
        <position position="7"/>
    </location>
    <ligand>
        <name>a divalent metal cation</name>
        <dbReference type="ChEBI" id="CHEBI:60240"/>
        <label>1</label>
        <note>catalytic</note>
    </ligand>
</feature>
<gene>
    <name evidence="18 20" type="primary">dnaQ</name>
    <name evidence="20" type="ORF">BN59_03575</name>
</gene>
<evidence type="ECO:0000256" key="11">
    <source>
        <dbReference type="ARBA" id="ARBA00022842"/>
    </source>
</evidence>
<dbReference type="PANTHER" id="PTHR30231:SF41">
    <property type="entry name" value="DNA POLYMERASE III SUBUNIT EPSILON"/>
    <property type="match status" value="1"/>
</dbReference>
<dbReference type="GO" id="GO:0005829">
    <property type="term" value="C:cytosol"/>
    <property type="evidence" value="ECO:0007669"/>
    <property type="project" value="TreeGrafter"/>
</dbReference>
<keyword evidence="8 17" id="KW-0479">Metal-binding</keyword>
<keyword evidence="11 17" id="KW-0460">Magnesium</keyword>
<evidence type="ECO:0000256" key="10">
    <source>
        <dbReference type="ARBA" id="ARBA00022839"/>
    </source>
</evidence>
<accession>A0A078L1Y7</accession>
<dbReference type="GO" id="GO:0003677">
    <property type="term" value="F:DNA binding"/>
    <property type="evidence" value="ECO:0007669"/>
    <property type="project" value="InterPro"/>
</dbReference>
<dbReference type="Gene3D" id="3.30.420.10">
    <property type="entry name" value="Ribonuclease H-like superfamily/Ribonuclease H"/>
    <property type="match status" value="1"/>
</dbReference>
<keyword evidence="6 18" id="KW-0235">DNA replication</keyword>
<organism evidence="20 21">
    <name type="scientific">Legionella massiliensis</name>
    <dbReference type="NCBI Taxonomy" id="1034943"/>
    <lineage>
        <taxon>Bacteria</taxon>
        <taxon>Pseudomonadati</taxon>
        <taxon>Pseudomonadota</taxon>
        <taxon>Gammaproteobacteria</taxon>
        <taxon>Legionellales</taxon>
        <taxon>Legionellaceae</taxon>
        <taxon>Legionella</taxon>
    </lineage>
</organism>
<dbReference type="NCBIfam" id="NF004316">
    <property type="entry name" value="PRK05711.1"/>
    <property type="match status" value="1"/>
</dbReference>
<evidence type="ECO:0000256" key="12">
    <source>
        <dbReference type="ARBA" id="ARBA00022932"/>
    </source>
</evidence>
<dbReference type="EMBL" id="CCSB01000004">
    <property type="protein sequence ID" value="CDZ79257.1"/>
    <property type="molecule type" value="Genomic_DNA"/>
</dbReference>
<evidence type="ECO:0000256" key="3">
    <source>
        <dbReference type="ARBA" id="ARBA00020352"/>
    </source>
</evidence>
<evidence type="ECO:0000256" key="15">
    <source>
        <dbReference type="PIRSR" id="PIRSR606309-1"/>
    </source>
</evidence>
<proteinExistence type="predicted"/>
<keyword evidence="12 18" id="KW-0239">DNA-directed DNA polymerase</keyword>
<keyword evidence="13 17" id="KW-0464">Manganese</keyword>
<evidence type="ECO:0000313" key="21">
    <source>
        <dbReference type="Proteomes" id="UP000044071"/>
    </source>
</evidence>
<dbReference type="EC" id="2.7.7.7" evidence="2 18"/>
<evidence type="ECO:0000256" key="7">
    <source>
        <dbReference type="ARBA" id="ARBA00022722"/>
    </source>
</evidence>
<keyword evidence="4 18" id="KW-0808">Transferase</keyword>
<dbReference type="InterPro" id="IPR013520">
    <property type="entry name" value="Ribonucl_H"/>
</dbReference>
<evidence type="ECO:0000256" key="4">
    <source>
        <dbReference type="ARBA" id="ARBA00022679"/>
    </source>
</evidence>
<comment type="cofactor">
    <cofactor evidence="1 18">
        <name>Mn(2+)</name>
        <dbReference type="ChEBI" id="CHEBI:29035"/>
    </cofactor>
</comment>
<dbReference type="AlphaFoldDB" id="A0A078L1Y7"/>
<dbReference type="FunFam" id="3.30.420.10:FF:000012">
    <property type="entry name" value="DNA polymerase III subunit epsilon"/>
    <property type="match status" value="1"/>
</dbReference>
<dbReference type="eggNOG" id="COG0847">
    <property type="taxonomic scope" value="Bacteria"/>
</dbReference>
<evidence type="ECO:0000256" key="9">
    <source>
        <dbReference type="ARBA" id="ARBA00022801"/>
    </source>
</evidence>
<dbReference type="Proteomes" id="UP000044071">
    <property type="component" value="Unassembled WGS sequence"/>
</dbReference>
<dbReference type="Pfam" id="PF00929">
    <property type="entry name" value="RNase_T"/>
    <property type="match status" value="1"/>
</dbReference>
<dbReference type="InterPro" id="IPR012337">
    <property type="entry name" value="RNaseH-like_sf"/>
</dbReference>
<dbReference type="GO" id="GO:0008408">
    <property type="term" value="F:3'-5' exonuclease activity"/>
    <property type="evidence" value="ECO:0007669"/>
    <property type="project" value="TreeGrafter"/>
</dbReference>
<dbReference type="GO" id="GO:0046872">
    <property type="term" value="F:metal ion binding"/>
    <property type="evidence" value="ECO:0007669"/>
    <property type="project" value="UniProtKB-KW"/>
</dbReference>
<name>A0A078L1Y7_9GAMM</name>
<sequence length="232" mass="26007">MRQVVLDTETTGIGPELGHRVIEIGCVELIERKITKNHFHVYLNPQREVDEGAFRVHGISTEFLQDKPLFKDVVRDFIAFIKGAELIIHNAVFDVGFLNSELKHANSKLQIKDLSTVCDTLVLAREKHPGQRNSLDALCKRYEIDNSNRTLHGALLDAEILASVYLAMTGGQANLFDDHGEQQDNIKVAIAEKSEVLVSASPVIAADTDELAKHQEFIQFLIKKSGIDHWEN</sequence>
<dbReference type="SMART" id="SM00479">
    <property type="entry name" value="EXOIII"/>
    <property type="match status" value="1"/>
</dbReference>
<evidence type="ECO:0000256" key="6">
    <source>
        <dbReference type="ARBA" id="ARBA00022705"/>
    </source>
</evidence>
<evidence type="ECO:0000313" key="20">
    <source>
        <dbReference type="EMBL" id="CDZ79257.1"/>
    </source>
</evidence>
<dbReference type="PANTHER" id="PTHR30231">
    <property type="entry name" value="DNA POLYMERASE III SUBUNIT EPSILON"/>
    <property type="match status" value="1"/>
</dbReference>
<dbReference type="RefSeq" id="WP_044012477.1">
    <property type="nucleotide sequence ID" value="NZ_CCVW01000004.1"/>
</dbReference>
<dbReference type="InterPro" id="IPR006309">
    <property type="entry name" value="DnaQ_proteo"/>
</dbReference>
<feature type="binding site" evidence="17">
    <location>
        <position position="157"/>
    </location>
    <ligand>
        <name>a divalent metal cation</name>
        <dbReference type="ChEBI" id="CHEBI:60240"/>
        <label>1</label>
        <note>catalytic</note>
    </ligand>
</feature>
<evidence type="ECO:0000256" key="1">
    <source>
        <dbReference type="ARBA" id="ARBA00001936"/>
    </source>
</evidence>